<keyword evidence="3" id="KW-1185">Reference proteome</keyword>
<dbReference type="EMBL" id="JBHSPH010000005">
    <property type="protein sequence ID" value="MFC5863552.1"/>
    <property type="molecule type" value="Genomic_DNA"/>
</dbReference>
<organism evidence="2 3">
    <name type="scientific">Acidicapsa dinghuensis</name>
    <dbReference type="NCBI Taxonomy" id="2218256"/>
    <lineage>
        <taxon>Bacteria</taxon>
        <taxon>Pseudomonadati</taxon>
        <taxon>Acidobacteriota</taxon>
        <taxon>Terriglobia</taxon>
        <taxon>Terriglobales</taxon>
        <taxon>Acidobacteriaceae</taxon>
        <taxon>Acidicapsa</taxon>
    </lineage>
</organism>
<sequence>MSRIRTVARNLLAAVVRRAPGISEEWAEAMLRELDYIPGEWESLFWSLGSAAAILRQSACALRAWLLKLPAPQEKSMNSTTRKTLGVLTGMGLALALAFAAFGLVVFTNLLVPSLHLDRIEWTHVLFIVILPEIIFIAAAVRLWRTRTPVAAGILITAVALATHVLMHFAHR</sequence>
<name>A0ABW1EIB0_9BACT</name>
<evidence type="ECO:0000256" key="1">
    <source>
        <dbReference type="SAM" id="Phobius"/>
    </source>
</evidence>
<feature type="transmembrane region" description="Helical" evidence="1">
    <location>
        <begin position="87"/>
        <end position="112"/>
    </location>
</feature>
<gene>
    <name evidence="2" type="ORF">ACFPT7_14695</name>
</gene>
<evidence type="ECO:0000313" key="3">
    <source>
        <dbReference type="Proteomes" id="UP001596091"/>
    </source>
</evidence>
<keyword evidence="1" id="KW-0472">Membrane</keyword>
<keyword evidence="1" id="KW-0812">Transmembrane</keyword>
<feature type="transmembrane region" description="Helical" evidence="1">
    <location>
        <begin position="150"/>
        <end position="170"/>
    </location>
</feature>
<feature type="transmembrane region" description="Helical" evidence="1">
    <location>
        <begin position="124"/>
        <end position="143"/>
    </location>
</feature>
<accession>A0ABW1EIB0</accession>
<protein>
    <submittedName>
        <fullName evidence="2">Uncharacterized protein</fullName>
    </submittedName>
</protein>
<proteinExistence type="predicted"/>
<dbReference type="Proteomes" id="UP001596091">
    <property type="component" value="Unassembled WGS sequence"/>
</dbReference>
<keyword evidence="1" id="KW-1133">Transmembrane helix</keyword>
<reference evidence="3" key="1">
    <citation type="journal article" date="2019" name="Int. J. Syst. Evol. Microbiol.">
        <title>The Global Catalogue of Microorganisms (GCM) 10K type strain sequencing project: providing services to taxonomists for standard genome sequencing and annotation.</title>
        <authorList>
            <consortium name="The Broad Institute Genomics Platform"/>
            <consortium name="The Broad Institute Genome Sequencing Center for Infectious Disease"/>
            <person name="Wu L."/>
            <person name="Ma J."/>
        </authorList>
    </citation>
    <scope>NUCLEOTIDE SEQUENCE [LARGE SCALE GENOMIC DNA]</scope>
    <source>
        <strain evidence="3">JCM 4087</strain>
    </source>
</reference>
<comment type="caution">
    <text evidence="2">The sequence shown here is derived from an EMBL/GenBank/DDBJ whole genome shotgun (WGS) entry which is preliminary data.</text>
</comment>
<dbReference type="RefSeq" id="WP_263340255.1">
    <property type="nucleotide sequence ID" value="NZ_JAGSYH010000005.1"/>
</dbReference>
<evidence type="ECO:0000313" key="2">
    <source>
        <dbReference type="EMBL" id="MFC5863552.1"/>
    </source>
</evidence>